<dbReference type="GO" id="GO:0005737">
    <property type="term" value="C:cytoplasm"/>
    <property type="evidence" value="ECO:0007669"/>
    <property type="project" value="TreeGrafter"/>
</dbReference>
<dbReference type="AlphaFoldDB" id="A0A843U7A0"/>
<dbReference type="InterPro" id="IPR011989">
    <property type="entry name" value="ARM-like"/>
</dbReference>
<dbReference type="EMBL" id="NMUH01000358">
    <property type="protein sequence ID" value="MQL77614.1"/>
    <property type="molecule type" value="Genomic_DNA"/>
</dbReference>
<name>A0A843U7A0_COLES</name>
<sequence>MTVNYSVCNILLLRMEAFSHLLGEQNELTQELASQGMSIVYELGDPSMRKDLVNALVNTLTGSGKRKRAVKLVEESEVFQEGSLGEGPGGGKLSTYKELCSLANEMGQPDLIYKFLDLANYQSSLNSKRGAAFGFSKIAKQAGDALQPHLRSLIPRLVRYQYDPDKNVQDAMGHIWKSIVADPKKTIEEYFDPILEDLLAQAGSRLWRSREASCLGVADLIQGRKFDQIAKHLKRVWIATFRAMDDIKETVRNSGDCLCRAVSSLTVRLCDSSLTAVSDTCRTIDIVLPFFLLEGIVSKVPSIQKAAVTMVMKLSKGAGGAIRPHLPDLVCCMLESLSSLEDQTLNYVELHASAVGIQAEKLDTLRIAIAKDSPMWGTLDVCLKAVDTRSLDLLVPRLVQLVRSGVGFNTRVGVANFITLLVQKVNADIKPFTSMLLNPLFHAALGEKSNAGKQAFATACAITLKYAGASHVHKMIDDTVALHLGDRNAHISCATLLKNYLNIAADILSGYHAAVLPVIFLARFEDDQDISSRFEELWEETVGSESITLQLYLGEIVSLLCDCVTTSSWASKRKSAKAIKKLSETLGESLSPFHHDLLKCLLEELPGRVWEGKDTMLFAVASLCSSCHKAISAQDPGIANLVLTAILSACTRKGKLFREAALSSLHQDY</sequence>
<dbReference type="SUPFAM" id="SSF48371">
    <property type="entry name" value="ARM repeat"/>
    <property type="match status" value="1"/>
</dbReference>
<accession>A0A843U7A0</accession>
<dbReference type="InterPro" id="IPR016024">
    <property type="entry name" value="ARM-type_fold"/>
</dbReference>
<gene>
    <name evidence="3" type="ORF">Taro_010025</name>
</gene>
<evidence type="ECO:0000313" key="4">
    <source>
        <dbReference type="Proteomes" id="UP000652761"/>
    </source>
</evidence>
<evidence type="ECO:0000313" key="3">
    <source>
        <dbReference type="EMBL" id="MQL77614.1"/>
    </source>
</evidence>
<organism evidence="3 4">
    <name type="scientific">Colocasia esculenta</name>
    <name type="common">Wild taro</name>
    <name type="synonym">Arum esculentum</name>
    <dbReference type="NCBI Taxonomy" id="4460"/>
    <lineage>
        <taxon>Eukaryota</taxon>
        <taxon>Viridiplantae</taxon>
        <taxon>Streptophyta</taxon>
        <taxon>Embryophyta</taxon>
        <taxon>Tracheophyta</taxon>
        <taxon>Spermatophyta</taxon>
        <taxon>Magnoliopsida</taxon>
        <taxon>Liliopsida</taxon>
        <taxon>Araceae</taxon>
        <taxon>Aroideae</taxon>
        <taxon>Colocasieae</taxon>
        <taxon>Colocasia</taxon>
    </lineage>
</organism>
<dbReference type="Gene3D" id="1.25.10.10">
    <property type="entry name" value="Leucine-rich Repeat Variant"/>
    <property type="match status" value="2"/>
</dbReference>
<dbReference type="GO" id="GO:0060090">
    <property type="term" value="F:molecular adaptor activity"/>
    <property type="evidence" value="ECO:0007669"/>
    <property type="project" value="TreeGrafter"/>
</dbReference>
<comment type="caution">
    <text evidence="3">The sequence shown here is derived from an EMBL/GenBank/DDBJ whole genome shotgun (WGS) entry which is preliminary data.</text>
</comment>
<keyword evidence="1" id="KW-0677">Repeat</keyword>
<proteinExistence type="predicted"/>
<protein>
    <recommendedName>
        <fullName evidence="2">Proteasome adapter and scaffold protein ECM29 HEAT-repeat domain-containing protein</fullName>
    </recommendedName>
</protein>
<dbReference type="Pfam" id="PF24492">
    <property type="entry name" value="HEAT_ECM29"/>
    <property type="match status" value="1"/>
</dbReference>
<dbReference type="PANTHER" id="PTHR23346">
    <property type="entry name" value="TRANSLATIONAL ACTIVATOR GCN1-RELATED"/>
    <property type="match status" value="1"/>
</dbReference>
<reference evidence="3" key="1">
    <citation type="submission" date="2017-07" db="EMBL/GenBank/DDBJ databases">
        <title>Taro Niue Genome Assembly and Annotation.</title>
        <authorList>
            <person name="Atibalentja N."/>
            <person name="Keating K."/>
            <person name="Fields C.J."/>
        </authorList>
    </citation>
    <scope>NUCLEOTIDE SEQUENCE</scope>
    <source>
        <strain evidence="3">Niue_2</strain>
        <tissue evidence="3">Leaf</tissue>
    </source>
</reference>
<evidence type="ECO:0000256" key="1">
    <source>
        <dbReference type="ARBA" id="ARBA00022737"/>
    </source>
</evidence>
<dbReference type="Proteomes" id="UP000652761">
    <property type="component" value="Unassembled WGS sequence"/>
</dbReference>
<dbReference type="GO" id="GO:0005634">
    <property type="term" value="C:nucleus"/>
    <property type="evidence" value="ECO:0007669"/>
    <property type="project" value="TreeGrafter"/>
</dbReference>
<dbReference type="OrthoDB" id="778952at2759"/>
<dbReference type="InterPro" id="IPR055443">
    <property type="entry name" value="HEAT_ECM29"/>
</dbReference>
<feature type="domain" description="Proteasome adapter and scaffold protein ECM29 HEAT-repeat" evidence="2">
    <location>
        <begin position="322"/>
        <end position="482"/>
    </location>
</feature>
<keyword evidence="4" id="KW-1185">Reference proteome</keyword>
<dbReference type="PANTHER" id="PTHR23346:SF19">
    <property type="entry name" value="PROTEASOME ADAPTER AND SCAFFOLD PROTEIN ECM29"/>
    <property type="match status" value="1"/>
</dbReference>
<dbReference type="GO" id="GO:0036503">
    <property type="term" value="P:ERAD pathway"/>
    <property type="evidence" value="ECO:0007669"/>
    <property type="project" value="TreeGrafter"/>
</dbReference>
<evidence type="ECO:0000259" key="2">
    <source>
        <dbReference type="Pfam" id="PF24492"/>
    </source>
</evidence>